<feature type="non-terminal residue" evidence="2">
    <location>
        <position position="250"/>
    </location>
</feature>
<feature type="non-terminal residue" evidence="2">
    <location>
        <position position="1"/>
    </location>
</feature>
<organism evidence="2">
    <name type="scientific">uncultured Rubrobacteraceae bacterium</name>
    <dbReference type="NCBI Taxonomy" id="349277"/>
    <lineage>
        <taxon>Bacteria</taxon>
        <taxon>Bacillati</taxon>
        <taxon>Actinomycetota</taxon>
        <taxon>Rubrobacteria</taxon>
        <taxon>Rubrobacterales</taxon>
        <taxon>Rubrobacteraceae</taxon>
        <taxon>environmental samples</taxon>
    </lineage>
</organism>
<name>A0A6J4RAQ2_9ACTN</name>
<feature type="region of interest" description="Disordered" evidence="1">
    <location>
        <begin position="190"/>
        <end position="233"/>
    </location>
</feature>
<feature type="compositionally biased region" description="Basic and acidic residues" evidence="1">
    <location>
        <begin position="222"/>
        <end position="232"/>
    </location>
</feature>
<dbReference type="AlphaFoldDB" id="A0A6J4RAQ2"/>
<feature type="region of interest" description="Disordered" evidence="1">
    <location>
        <begin position="111"/>
        <end position="168"/>
    </location>
</feature>
<dbReference type="EMBL" id="CADCVM010000045">
    <property type="protein sequence ID" value="CAA9468882.1"/>
    <property type="molecule type" value="Genomic_DNA"/>
</dbReference>
<gene>
    <name evidence="2" type="ORF">AVDCRST_MAG05-358</name>
</gene>
<proteinExistence type="predicted"/>
<evidence type="ECO:0000256" key="1">
    <source>
        <dbReference type="SAM" id="MobiDB-lite"/>
    </source>
</evidence>
<feature type="region of interest" description="Disordered" evidence="1">
    <location>
        <begin position="1"/>
        <end position="97"/>
    </location>
</feature>
<accession>A0A6J4RAQ2</accession>
<sequence length="250" mass="27488">AARNEDARRLPGPGGERPRRTGRRRPLRRRDLGRALPGRRHRRPAAGGAGPDAPRLCRGCQRGHARERRCGPHPRAGLGEPARRGRPSRLRPARGGLLRLPCQRTLLGYRRAGLPAVRRPGGRQGGRGRSAPQERQGGARLRGSGCGPRDRARGGTRLRRPGLVGPVPHRRHTRLAAGREGARRRRLGLRHQLVRGGGLGRPRGRGDPHRAGLEPGYRYRPPLRDRTARPLRPDAVLGPAARLFEHEGGL</sequence>
<evidence type="ECO:0000313" key="2">
    <source>
        <dbReference type="EMBL" id="CAA9468882.1"/>
    </source>
</evidence>
<protein>
    <submittedName>
        <fullName evidence="2">Uncharacterized protein</fullName>
    </submittedName>
</protein>
<reference evidence="2" key="1">
    <citation type="submission" date="2020-02" db="EMBL/GenBank/DDBJ databases">
        <authorList>
            <person name="Meier V. D."/>
        </authorList>
    </citation>
    <scope>NUCLEOTIDE SEQUENCE</scope>
    <source>
        <strain evidence="2">AVDCRST_MAG05</strain>
    </source>
</reference>